<feature type="compositionally biased region" description="Polar residues" evidence="10">
    <location>
        <begin position="178"/>
        <end position="195"/>
    </location>
</feature>
<evidence type="ECO:0000313" key="13">
    <source>
        <dbReference type="Proteomes" id="UP000288716"/>
    </source>
</evidence>
<proteinExistence type="predicted"/>
<feature type="domain" description="C2H2-type" evidence="11">
    <location>
        <begin position="409"/>
        <end position="437"/>
    </location>
</feature>
<evidence type="ECO:0000256" key="7">
    <source>
        <dbReference type="ARBA" id="ARBA00023163"/>
    </source>
</evidence>
<feature type="domain" description="C2H2-type" evidence="11">
    <location>
        <begin position="247"/>
        <end position="275"/>
    </location>
</feature>
<dbReference type="Pfam" id="PF00096">
    <property type="entry name" value="zf-C2H2"/>
    <property type="match status" value="3"/>
</dbReference>
<feature type="domain" description="C2H2-type" evidence="11">
    <location>
        <begin position="437"/>
        <end position="465"/>
    </location>
</feature>
<keyword evidence="6" id="KW-0805">Transcription regulation</keyword>
<organism evidence="12 13">
    <name type="scientific">Leptotrombidium deliense</name>
    <dbReference type="NCBI Taxonomy" id="299467"/>
    <lineage>
        <taxon>Eukaryota</taxon>
        <taxon>Metazoa</taxon>
        <taxon>Ecdysozoa</taxon>
        <taxon>Arthropoda</taxon>
        <taxon>Chelicerata</taxon>
        <taxon>Arachnida</taxon>
        <taxon>Acari</taxon>
        <taxon>Acariformes</taxon>
        <taxon>Trombidiformes</taxon>
        <taxon>Prostigmata</taxon>
        <taxon>Anystina</taxon>
        <taxon>Parasitengona</taxon>
        <taxon>Trombiculoidea</taxon>
        <taxon>Trombiculidae</taxon>
        <taxon>Leptotrombidium</taxon>
    </lineage>
</organism>
<evidence type="ECO:0000256" key="4">
    <source>
        <dbReference type="ARBA" id="ARBA00022771"/>
    </source>
</evidence>
<feature type="compositionally biased region" description="Acidic residues" evidence="10">
    <location>
        <begin position="196"/>
        <end position="214"/>
    </location>
</feature>
<keyword evidence="7" id="KW-0804">Transcription</keyword>
<keyword evidence="3" id="KW-0677">Repeat</keyword>
<evidence type="ECO:0000256" key="3">
    <source>
        <dbReference type="ARBA" id="ARBA00022737"/>
    </source>
</evidence>
<keyword evidence="13" id="KW-1185">Reference proteome</keyword>
<dbReference type="PROSITE" id="PS00028">
    <property type="entry name" value="ZINC_FINGER_C2H2_1"/>
    <property type="match status" value="6"/>
</dbReference>
<name>A0A443S8K0_9ACAR</name>
<reference evidence="12 13" key="1">
    <citation type="journal article" date="2018" name="Gigascience">
        <title>Genomes of trombidid mites reveal novel predicted allergens and laterally-transferred genes associated with secondary metabolism.</title>
        <authorList>
            <person name="Dong X."/>
            <person name="Chaisiri K."/>
            <person name="Xia D."/>
            <person name="Armstrong S.D."/>
            <person name="Fang Y."/>
            <person name="Donnelly M.J."/>
            <person name="Kadowaki T."/>
            <person name="McGarry J.W."/>
            <person name="Darby A.C."/>
            <person name="Makepeace B.L."/>
        </authorList>
    </citation>
    <scope>NUCLEOTIDE SEQUENCE [LARGE SCALE GENOMIC DNA]</scope>
    <source>
        <strain evidence="12">UoL-UT</strain>
    </source>
</reference>
<dbReference type="EMBL" id="NCKV01005737">
    <property type="protein sequence ID" value="RWS23879.1"/>
    <property type="molecule type" value="Genomic_DNA"/>
</dbReference>
<dbReference type="SMART" id="SM00355">
    <property type="entry name" value="ZnF_C2H2"/>
    <property type="match status" value="8"/>
</dbReference>
<comment type="caution">
    <text evidence="12">The sequence shown here is derived from an EMBL/GenBank/DDBJ whole genome shotgun (WGS) entry which is preliminary data.</text>
</comment>
<protein>
    <submittedName>
        <fullName evidence="12">Zinc finger protein OZF-like protein</fullName>
    </submittedName>
</protein>
<evidence type="ECO:0000256" key="5">
    <source>
        <dbReference type="ARBA" id="ARBA00022833"/>
    </source>
</evidence>
<dbReference type="GO" id="GO:0008270">
    <property type="term" value="F:zinc ion binding"/>
    <property type="evidence" value="ECO:0007669"/>
    <property type="project" value="UniProtKB-KW"/>
</dbReference>
<dbReference type="PANTHER" id="PTHR47772">
    <property type="entry name" value="ZINC FINGER PROTEIN 200"/>
    <property type="match status" value="1"/>
</dbReference>
<evidence type="ECO:0000256" key="8">
    <source>
        <dbReference type="ARBA" id="ARBA00023242"/>
    </source>
</evidence>
<dbReference type="SUPFAM" id="SSF57667">
    <property type="entry name" value="beta-beta-alpha zinc fingers"/>
    <property type="match status" value="3"/>
</dbReference>
<evidence type="ECO:0000256" key="2">
    <source>
        <dbReference type="ARBA" id="ARBA00022723"/>
    </source>
</evidence>
<evidence type="ECO:0000256" key="1">
    <source>
        <dbReference type="ARBA" id="ARBA00004123"/>
    </source>
</evidence>
<dbReference type="PROSITE" id="PS50157">
    <property type="entry name" value="ZINC_FINGER_C2H2_2"/>
    <property type="match status" value="7"/>
</dbReference>
<gene>
    <name evidence="12" type="ORF">B4U80_13301</name>
</gene>
<dbReference type="InterPro" id="IPR013087">
    <property type="entry name" value="Znf_C2H2_type"/>
</dbReference>
<evidence type="ECO:0000313" key="12">
    <source>
        <dbReference type="EMBL" id="RWS23879.1"/>
    </source>
</evidence>
<sequence>MAEAVNKLCPPNLIIQMRCKKDDGTNGVVDINFLQFEEYWRKMQIDAMRGVNNELMNTSFSEDSFIEDDEELQEASISNNEADDEESNNCEQNVELKSSEHLPSSPSAPVNEPDGEQAVNMSANEPTINDGSSNMVIDNENTTIESNSQENGKHNSAVGVGTEQINNGIDLRMGSAKPTLSPQLRRSERISNLSATEEELEEGIEGDEGEDEEGDENLITVDYSKSASVEDINNQIIRGFLNKTPVFFCKICNMASQQKGDAQKHIRHVHLKERPYTCNECHKHFSTKTVIMKHLMTHKCEVVLYKCADCDRILKSKAALKAHTSIVHEMNNPKSMHKCLECDKLFKTKGSLTLHSMYLHKSGSPADHKCLECNKICKTKASLALHHIYMHKKKNNGQAMNQADSSALFKCELCNREFKTNASLSLHTSYVHQKNSAICLRCQQSFPDRDALRAHINQAHLNVKKFKCETCQRTFKELCNLRRHETVHKKLHQEVAQNDAAEVNTTYVEF</sequence>
<feature type="region of interest" description="Disordered" evidence="10">
    <location>
        <begin position="73"/>
        <end position="137"/>
    </location>
</feature>
<evidence type="ECO:0000256" key="10">
    <source>
        <dbReference type="SAM" id="MobiDB-lite"/>
    </source>
</evidence>
<keyword evidence="8" id="KW-0539">Nucleus</keyword>
<feature type="domain" description="C2H2-type" evidence="11">
    <location>
        <begin position="466"/>
        <end position="493"/>
    </location>
</feature>
<dbReference type="InterPro" id="IPR036236">
    <property type="entry name" value="Znf_C2H2_sf"/>
</dbReference>
<accession>A0A443S8K0</accession>
<dbReference type="FunFam" id="3.30.160.60:FF:000100">
    <property type="entry name" value="Zinc finger 45-like"/>
    <property type="match status" value="1"/>
</dbReference>
<dbReference type="InterPro" id="IPR050636">
    <property type="entry name" value="C2H2-ZF_domain-containing"/>
</dbReference>
<dbReference type="OrthoDB" id="10260596at2759"/>
<feature type="domain" description="C2H2-type" evidence="11">
    <location>
        <begin position="276"/>
        <end position="303"/>
    </location>
</feature>
<comment type="subcellular location">
    <subcellularLocation>
        <location evidence="1">Nucleus</location>
    </subcellularLocation>
</comment>
<feature type="compositionally biased region" description="Polar residues" evidence="10">
    <location>
        <begin position="119"/>
        <end position="137"/>
    </location>
</feature>
<feature type="region of interest" description="Disordered" evidence="10">
    <location>
        <begin position="172"/>
        <end position="214"/>
    </location>
</feature>
<dbReference type="AlphaFoldDB" id="A0A443S8K0"/>
<feature type="domain" description="C2H2-type" evidence="11">
    <location>
        <begin position="305"/>
        <end position="333"/>
    </location>
</feature>
<evidence type="ECO:0000256" key="6">
    <source>
        <dbReference type="ARBA" id="ARBA00023015"/>
    </source>
</evidence>
<dbReference type="GO" id="GO:0005634">
    <property type="term" value="C:nucleus"/>
    <property type="evidence" value="ECO:0007669"/>
    <property type="project" value="UniProtKB-SubCell"/>
</dbReference>
<dbReference type="PANTHER" id="PTHR47772:SF13">
    <property type="entry name" value="GASTRULA ZINC FINGER PROTEIN XLCGF49.1-LIKE-RELATED"/>
    <property type="match status" value="1"/>
</dbReference>
<feature type="domain" description="C2H2-type" evidence="11">
    <location>
        <begin position="337"/>
        <end position="365"/>
    </location>
</feature>
<evidence type="ECO:0000256" key="9">
    <source>
        <dbReference type="PROSITE-ProRule" id="PRU00042"/>
    </source>
</evidence>
<evidence type="ECO:0000259" key="11">
    <source>
        <dbReference type="PROSITE" id="PS50157"/>
    </source>
</evidence>
<dbReference type="VEuPathDB" id="VectorBase:LDEU008161"/>
<keyword evidence="4 9" id="KW-0863">Zinc-finger</keyword>
<dbReference type="Proteomes" id="UP000288716">
    <property type="component" value="Unassembled WGS sequence"/>
</dbReference>
<keyword evidence="5" id="KW-0862">Zinc</keyword>
<keyword evidence="2" id="KW-0479">Metal-binding</keyword>
<dbReference type="Gene3D" id="3.30.160.60">
    <property type="entry name" value="Classic Zinc Finger"/>
    <property type="match status" value="5"/>
</dbReference>
<dbReference type="STRING" id="299467.A0A443S8K0"/>